<dbReference type="OrthoDB" id="10503703at2759"/>
<evidence type="ECO:0000313" key="2">
    <source>
        <dbReference type="Proteomes" id="UP000235786"/>
    </source>
</evidence>
<dbReference type="EMBL" id="KZ613968">
    <property type="protein sequence ID" value="PMD30193.1"/>
    <property type="molecule type" value="Genomic_DNA"/>
</dbReference>
<sequence>MKSRQQYDISLRPYSAQRPPHLELSSLDRMHTGTMFPAAMQLIITDPITAIVVYGGWADQMHTNSDADPREIPQICDNRTLLLGQDPTCAGGPISLPLQPVKCAHAPAVVAPCADSGSHGITLSYMYFHHWSSFESRNPLPGQLESTSLFWAVGRGGWKQQRNFRASIQEPYHSTSAATVPLSTLPVSFLQPVASQFNAKSSESRKIAWRMYPTTTTHHVAFQTPLQQPVRTRENAKYIFIIQEFGLAVPQMLSMRERFASGGRL</sequence>
<organism evidence="1 2">
    <name type="scientific">Hyaloscypha variabilis (strain UAMH 11265 / GT02V1 / F)</name>
    <name type="common">Meliniomyces variabilis</name>
    <dbReference type="NCBI Taxonomy" id="1149755"/>
    <lineage>
        <taxon>Eukaryota</taxon>
        <taxon>Fungi</taxon>
        <taxon>Dikarya</taxon>
        <taxon>Ascomycota</taxon>
        <taxon>Pezizomycotina</taxon>
        <taxon>Leotiomycetes</taxon>
        <taxon>Helotiales</taxon>
        <taxon>Hyaloscyphaceae</taxon>
        <taxon>Hyaloscypha</taxon>
        <taxon>Hyaloscypha variabilis</taxon>
    </lineage>
</organism>
<reference evidence="1 2" key="1">
    <citation type="submission" date="2016-04" db="EMBL/GenBank/DDBJ databases">
        <title>A degradative enzymes factory behind the ericoid mycorrhizal symbiosis.</title>
        <authorList>
            <consortium name="DOE Joint Genome Institute"/>
            <person name="Martino E."/>
            <person name="Morin E."/>
            <person name="Grelet G."/>
            <person name="Kuo A."/>
            <person name="Kohler A."/>
            <person name="Daghino S."/>
            <person name="Barry K."/>
            <person name="Choi C."/>
            <person name="Cichocki N."/>
            <person name="Clum A."/>
            <person name="Copeland A."/>
            <person name="Hainaut M."/>
            <person name="Haridas S."/>
            <person name="Labutti K."/>
            <person name="Lindquist E."/>
            <person name="Lipzen A."/>
            <person name="Khouja H.-R."/>
            <person name="Murat C."/>
            <person name="Ohm R."/>
            <person name="Olson A."/>
            <person name="Spatafora J."/>
            <person name="Veneault-Fourrey C."/>
            <person name="Henrissat B."/>
            <person name="Grigoriev I."/>
            <person name="Martin F."/>
            <person name="Perotto S."/>
        </authorList>
    </citation>
    <scope>NUCLEOTIDE SEQUENCE [LARGE SCALE GENOMIC DNA]</scope>
    <source>
        <strain evidence="1 2">F</strain>
    </source>
</reference>
<dbReference type="AlphaFoldDB" id="A0A2J6QV99"/>
<name>A0A2J6QV99_HYAVF</name>
<protein>
    <submittedName>
        <fullName evidence="1">Uncharacterized protein</fullName>
    </submittedName>
</protein>
<gene>
    <name evidence="1" type="ORF">L207DRAFT_227982</name>
</gene>
<evidence type="ECO:0000313" key="1">
    <source>
        <dbReference type="EMBL" id="PMD30193.1"/>
    </source>
</evidence>
<proteinExistence type="predicted"/>
<dbReference type="Proteomes" id="UP000235786">
    <property type="component" value="Unassembled WGS sequence"/>
</dbReference>
<keyword evidence="2" id="KW-1185">Reference proteome</keyword>
<accession>A0A2J6QV99</accession>